<evidence type="ECO:0000313" key="3">
    <source>
        <dbReference type="Proteomes" id="UP000754883"/>
    </source>
</evidence>
<dbReference type="Pfam" id="PF06985">
    <property type="entry name" value="HET"/>
    <property type="match status" value="1"/>
</dbReference>
<comment type="caution">
    <text evidence="2">The sequence shown here is derived from an EMBL/GenBank/DDBJ whole genome shotgun (WGS) entry which is preliminary data.</text>
</comment>
<dbReference type="InterPro" id="IPR052895">
    <property type="entry name" value="HetReg/Transcr_Mod"/>
</dbReference>
<proteinExistence type="predicted"/>
<dbReference type="Pfam" id="PF26639">
    <property type="entry name" value="Het-6_barrel"/>
    <property type="match status" value="1"/>
</dbReference>
<reference evidence="2 3" key="2">
    <citation type="submission" date="2021-10" db="EMBL/GenBank/DDBJ databases">
        <authorList>
            <person name="Piombo E."/>
        </authorList>
    </citation>
    <scope>NUCLEOTIDE SEQUENCE [LARGE SCALE GENOMIC DNA]</scope>
</reference>
<evidence type="ECO:0000313" key="2">
    <source>
        <dbReference type="EMBL" id="CAG9988027.1"/>
    </source>
</evidence>
<dbReference type="Proteomes" id="UP000754883">
    <property type="component" value="Unassembled WGS sequence"/>
</dbReference>
<sequence>MQTYRHQRLDDARSQIRLLKLHPGTGKLSGEIFAVRLESSAYPQYEPISYCWGSQKNQQVIVLDGLPFSIGRNLYAALKRLRYKDSARVLWCDVLCIDQSNTAEKSVQIPLMRQIFQKGSRTLIWLGEHDRRTKRIFQMFETLERCYMEDAEARIPSYQWRRINHNRLNIPRWPRPLVPIAEFITDILGQNDIANFKKMDWMHRVWVIQEAAVSKEITVICGKYSTNWETIVRAHTVSDAGWDSNFSNIIFHAQAFRDANYQSLAGLVSDAMDSALSKKIEAHYSADPLEVFQKVTKITLENTEDANIILMGSKNLSRKLPSWSWHPYSEYDHFYAGWELREKENLRATMDSSSKIAFVENDRVLQLAGYSFGTVTRAGPAIPPEDDPLGDDMFIYKSVLTYFHSRSIAGADIERPYMDTSMTTTEAFYWSMLMPETNAEDEAVLNHNLKKVKDLDELLQRKFSLLVKKPGLWSGLSAYVWSRVLEITLRSAFGSSQTECLKIMGRHAHIYGFRAISTSEGYIGLATGSIQPEDKIFLLQGVRTPVVLRRANANANWRIIGEIYIPRVMHGELWDESKCYDVLIE</sequence>
<name>A0A9N9UH05_9HYPO</name>
<keyword evidence="3" id="KW-1185">Reference proteome</keyword>
<gene>
    <name evidence="2" type="ORF">CBYS24578_00010669</name>
</gene>
<accession>A0A9N9UH05</accession>
<dbReference type="AlphaFoldDB" id="A0A9N9UH05"/>
<organism evidence="2 3">
    <name type="scientific">Clonostachys byssicola</name>
    <dbReference type="NCBI Taxonomy" id="160290"/>
    <lineage>
        <taxon>Eukaryota</taxon>
        <taxon>Fungi</taxon>
        <taxon>Dikarya</taxon>
        <taxon>Ascomycota</taxon>
        <taxon>Pezizomycotina</taxon>
        <taxon>Sordariomycetes</taxon>
        <taxon>Hypocreomycetidae</taxon>
        <taxon>Hypocreales</taxon>
        <taxon>Bionectriaceae</taxon>
        <taxon>Clonostachys</taxon>
    </lineage>
</organism>
<protein>
    <recommendedName>
        <fullName evidence="1">Heterokaryon incompatibility domain-containing protein</fullName>
    </recommendedName>
</protein>
<dbReference type="PANTHER" id="PTHR24148:SF73">
    <property type="entry name" value="HET DOMAIN PROTEIN (AFU_ORTHOLOGUE AFUA_8G01020)"/>
    <property type="match status" value="1"/>
</dbReference>
<dbReference type="PANTHER" id="PTHR24148">
    <property type="entry name" value="ANKYRIN REPEAT DOMAIN-CONTAINING PROTEIN 39 HOMOLOG-RELATED"/>
    <property type="match status" value="1"/>
</dbReference>
<evidence type="ECO:0000259" key="1">
    <source>
        <dbReference type="Pfam" id="PF06985"/>
    </source>
</evidence>
<feature type="domain" description="Heterokaryon incompatibility" evidence="1">
    <location>
        <begin position="45"/>
        <end position="210"/>
    </location>
</feature>
<dbReference type="EMBL" id="CABFNO020001443">
    <property type="protein sequence ID" value="CAG9988027.1"/>
    <property type="molecule type" value="Genomic_DNA"/>
</dbReference>
<reference evidence="3" key="1">
    <citation type="submission" date="2019-06" db="EMBL/GenBank/DDBJ databases">
        <authorList>
            <person name="Broberg M."/>
        </authorList>
    </citation>
    <scope>NUCLEOTIDE SEQUENCE [LARGE SCALE GENOMIC DNA]</scope>
</reference>
<dbReference type="InterPro" id="IPR010730">
    <property type="entry name" value="HET"/>
</dbReference>
<dbReference type="OrthoDB" id="2157530at2759"/>